<dbReference type="Pfam" id="PF11268">
    <property type="entry name" value="DUF3071"/>
    <property type="match status" value="1"/>
</dbReference>
<feature type="compositionally biased region" description="Basic and acidic residues" evidence="1">
    <location>
        <begin position="37"/>
        <end position="46"/>
    </location>
</feature>
<evidence type="ECO:0000313" key="4">
    <source>
        <dbReference type="Proteomes" id="UP000285376"/>
    </source>
</evidence>
<protein>
    <submittedName>
        <fullName evidence="3">DUF3071 domain-containing protein</fullName>
    </submittedName>
</protein>
<evidence type="ECO:0000313" key="3">
    <source>
        <dbReference type="EMBL" id="RHW46239.1"/>
    </source>
</evidence>
<proteinExistence type="predicted"/>
<dbReference type="EMBL" id="QWLM01000006">
    <property type="protein sequence ID" value="RHW46239.1"/>
    <property type="molecule type" value="Genomic_DNA"/>
</dbReference>
<feature type="domain" description="DUF3071" evidence="2">
    <location>
        <begin position="1"/>
        <end position="168"/>
    </location>
</feature>
<organism evidence="3 4">
    <name type="scientific">Dermacoccus abyssi</name>
    <dbReference type="NCBI Taxonomy" id="322596"/>
    <lineage>
        <taxon>Bacteria</taxon>
        <taxon>Bacillati</taxon>
        <taxon>Actinomycetota</taxon>
        <taxon>Actinomycetes</taxon>
        <taxon>Micrococcales</taxon>
        <taxon>Dermacoccaceae</taxon>
        <taxon>Dermacoccus</taxon>
    </lineage>
</organism>
<reference evidence="3 4" key="1">
    <citation type="submission" date="2018-08" db="EMBL/GenBank/DDBJ databases">
        <title>Whole genome sequence analysis of Dermacoccus abyssi bacteria isolated from Deep Mariana trench Micromonospora spp reveals genes involved in the environmental adaptation and production of secondary metabolites.</title>
        <authorList>
            <person name="Abdel-Mageed W.M."/>
            <person name="Lehri B."/>
            <person name="Nouioui I."/>
            <person name="Goodfellow I."/>
            <person name="Jaspars M."/>
            <person name="Karlyshev A."/>
        </authorList>
    </citation>
    <scope>NUCLEOTIDE SEQUENCE [LARGE SCALE GENOMIC DNA]</scope>
    <source>
        <strain evidence="3 4">MT1.1</strain>
    </source>
</reference>
<comment type="caution">
    <text evidence="3">The sequence shown here is derived from an EMBL/GenBank/DDBJ whole genome shotgun (WGS) entry which is preliminary data.</text>
</comment>
<dbReference type="AlphaFoldDB" id="A0A417Z6J9"/>
<evidence type="ECO:0000259" key="2">
    <source>
        <dbReference type="Pfam" id="PF11268"/>
    </source>
</evidence>
<dbReference type="NCBIfam" id="NF040712">
    <property type="entry name" value="SepH"/>
    <property type="match status" value="1"/>
</dbReference>
<feature type="compositionally biased region" description="Basic residues" evidence="1">
    <location>
        <begin position="387"/>
        <end position="396"/>
    </location>
</feature>
<feature type="region of interest" description="Disordered" evidence="1">
    <location>
        <begin position="236"/>
        <end position="495"/>
    </location>
</feature>
<feature type="compositionally biased region" description="Basic and acidic residues" evidence="1">
    <location>
        <begin position="311"/>
        <end position="322"/>
    </location>
</feature>
<feature type="compositionally biased region" description="Low complexity" evidence="1">
    <location>
        <begin position="210"/>
        <end position="220"/>
    </location>
</feature>
<accession>A0A417Z6J9</accession>
<feature type="region of interest" description="Disordered" evidence="1">
    <location>
        <begin position="37"/>
        <end position="63"/>
    </location>
</feature>
<feature type="compositionally biased region" description="Acidic residues" evidence="1">
    <location>
        <begin position="438"/>
        <end position="464"/>
    </location>
</feature>
<dbReference type="InterPro" id="IPR021421">
    <property type="entry name" value="DUF3071"/>
</dbReference>
<sequence>MQELRLIGVSEDGSGLLLADDDGGRFTLPITDELRTTIRRDRREPASADGQAKAENPLRPRDVQGLIRGGVPLEEIAERAGWTLEKVQRYEGPIRAERDYVSGLAQGVQLYGRGETTTLRERADRRLAERGVEAERVVWDSWKNDDAHWTVTVRFPAGGRQREATWLFDPVNRALRTVDDEARWLGGDEIAAADEEAPERQKAVARKKAGGSARAARPASVYDVEAEGGLEDAQAPHLGATLGSSDDAGKPADLTASMRARQASRSRSKGSGRSNASRPTALPNVTSGSPDVTRVERLDLGATPPPAPSHPRPEELHARSDSDADNANTNANAEKNDDTTRRATAGVTALPTRKTADAPSPDEPDADGHAADESDDVAAEKSTSTGSRRRKSRRSRANLEQASVRAALHDDDAEQDESLFGELPGFHDGGDVHQLHDVEDDAFDEADLDDADDVAEADVEDAVDDGVRRRPQAPRWPMTRSFRRSRSSTRSTNPLRLRLPRRRAPRSAPRCPSVRASRARAAARAFRAGTTSCSVAAAPRSDFQG</sequence>
<feature type="compositionally biased region" description="Basic and acidic residues" evidence="1">
    <location>
        <begin position="428"/>
        <end position="437"/>
    </location>
</feature>
<gene>
    <name evidence="3" type="ORF">D1832_07265</name>
</gene>
<dbReference type="InterPro" id="IPR047682">
    <property type="entry name" value="SepH-like"/>
</dbReference>
<feature type="region of interest" description="Disordered" evidence="1">
    <location>
        <begin position="189"/>
        <end position="220"/>
    </location>
</feature>
<evidence type="ECO:0000256" key="1">
    <source>
        <dbReference type="SAM" id="MobiDB-lite"/>
    </source>
</evidence>
<dbReference type="Proteomes" id="UP000285376">
    <property type="component" value="Unassembled WGS sequence"/>
</dbReference>
<dbReference type="RefSeq" id="WP_118913257.1">
    <property type="nucleotide sequence ID" value="NZ_QWLM01000006.1"/>
</dbReference>
<name>A0A417Z6J9_9MICO</name>